<evidence type="ECO:0000259" key="1">
    <source>
        <dbReference type="Pfam" id="PF12674"/>
    </source>
</evidence>
<organism evidence="2 3">
    <name type="scientific">Muribaculum intestinale</name>
    <dbReference type="NCBI Taxonomy" id="1796646"/>
    <lineage>
        <taxon>Bacteria</taxon>
        <taxon>Pseudomonadati</taxon>
        <taxon>Bacteroidota</taxon>
        <taxon>Bacteroidia</taxon>
        <taxon>Bacteroidales</taxon>
        <taxon>Muribaculaceae</taxon>
        <taxon>Muribaculum</taxon>
    </lineage>
</organism>
<dbReference type="OrthoDB" id="9801008at2"/>
<evidence type="ECO:0000313" key="2">
    <source>
        <dbReference type="EMBL" id="ANU64702.1"/>
    </source>
</evidence>
<dbReference type="RefSeq" id="WP_068961978.1">
    <property type="nucleotide sequence ID" value="NZ_CP015402.2"/>
</dbReference>
<dbReference type="KEGG" id="pary:A4V02_01980"/>
<evidence type="ECO:0000313" key="3">
    <source>
        <dbReference type="Proteomes" id="UP000186351"/>
    </source>
</evidence>
<accession>A0A1B1SCZ9</accession>
<feature type="domain" description="Putative zinc ribbon" evidence="1">
    <location>
        <begin position="5"/>
        <end position="88"/>
    </location>
</feature>
<dbReference type="InterPro" id="IPR025868">
    <property type="entry name" value="Zn_ribbon_dom_put"/>
</dbReference>
<accession>A0A1Z2XKP2</accession>
<dbReference type="AlphaFoldDB" id="A0A1B1SCZ9"/>
<dbReference type="EMBL" id="CP015402">
    <property type="protein sequence ID" value="ANU64702.1"/>
    <property type="molecule type" value="Genomic_DNA"/>
</dbReference>
<gene>
    <name evidence="2" type="ORF">A4V02_01980</name>
</gene>
<name>A0A1B1SCZ9_9BACT</name>
<dbReference type="Pfam" id="PF12674">
    <property type="entry name" value="Zn_ribbon_2"/>
    <property type="match status" value="1"/>
</dbReference>
<keyword evidence="3" id="KW-1185">Reference proteome</keyword>
<protein>
    <submittedName>
        <fullName evidence="2">Transcriptional regulator</fullName>
    </submittedName>
</protein>
<dbReference type="GeneID" id="65535607"/>
<dbReference type="Proteomes" id="UP000186351">
    <property type="component" value="Chromosome"/>
</dbReference>
<sequence>MEQKFCQSCGMPLTNEILGTNTDGTLNEDYYIYCYKDGKFAQDMTMEQMIDHCAQFTDEINKQSGQNLTQEQAKDMMRQFFPHLKRWKK</sequence>
<dbReference type="STRING" id="1796646.A4V02_01980"/>
<reference evidence="3" key="1">
    <citation type="submission" date="2016-04" db="EMBL/GenBank/DDBJ databases">
        <title>Complete Genome Sequences of Twelve Strains of a Stable Defined Moderately Diverse Mouse Microbiota 2 (sDMDMm2).</title>
        <authorList>
            <person name="Uchimura Y."/>
            <person name="Wyss M."/>
            <person name="Brugiroux S."/>
            <person name="Limenitakis J.P."/>
            <person name="Stecher B."/>
            <person name="McCoy K.D."/>
            <person name="Macpherson A.J."/>
        </authorList>
    </citation>
    <scope>NUCLEOTIDE SEQUENCE [LARGE SCALE GENOMIC DNA]</scope>
    <source>
        <strain evidence="3">YL27</strain>
    </source>
</reference>
<proteinExistence type="predicted"/>